<accession>A0A831PKZ8</accession>
<dbReference type="Pfam" id="PF21804">
    <property type="entry name" value="Transposase_29"/>
    <property type="match status" value="1"/>
</dbReference>
<dbReference type="Proteomes" id="UP000886047">
    <property type="component" value="Unassembled WGS sequence"/>
</dbReference>
<name>A0A831PKZ8_9BACT</name>
<dbReference type="AlphaFoldDB" id="A0A831PKZ8"/>
<proteinExistence type="predicted"/>
<dbReference type="EMBL" id="DSDK01000215">
    <property type="protein sequence ID" value="HDR50737.1"/>
    <property type="molecule type" value="Genomic_DNA"/>
</dbReference>
<protein>
    <submittedName>
        <fullName evidence="1">Uncharacterized protein</fullName>
    </submittedName>
</protein>
<reference evidence="1" key="1">
    <citation type="journal article" date="2020" name="mSystems">
        <title>Genome- and Community-Level Interaction Insights into Carbon Utilization and Element Cycling Functions of Hydrothermarchaeota in Hydrothermal Sediment.</title>
        <authorList>
            <person name="Zhou Z."/>
            <person name="Liu Y."/>
            <person name="Xu W."/>
            <person name="Pan J."/>
            <person name="Luo Z.H."/>
            <person name="Li M."/>
        </authorList>
    </citation>
    <scope>NUCLEOTIDE SEQUENCE [LARGE SCALE GENOMIC DNA]</scope>
    <source>
        <strain evidence="1">SpSt-1217</strain>
    </source>
</reference>
<comment type="caution">
    <text evidence="1">The sequence shown here is derived from an EMBL/GenBank/DDBJ whole genome shotgun (WGS) entry which is preliminary data.</text>
</comment>
<dbReference type="InterPro" id="IPR049343">
    <property type="entry name" value="Transposase_29"/>
</dbReference>
<gene>
    <name evidence="1" type="ORF">ENN90_03825</name>
</gene>
<organism evidence="1">
    <name type="scientific">Mariniphaga anaerophila</name>
    <dbReference type="NCBI Taxonomy" id="1484053"/>
    <lineage>
        <taxon>Bacteria</taxon>
        <taxon>Pseudomonadati</taxon>
        <taxon>Bacteroidota</taxon>
        <taxon>Bacteroidia</taxon>
        <taxon>Marinilabiliales</taxon>
        <taxon>Prolixibacteraceae</taxon>
        <taxon>Mariniphaga</taxon>
    </lineage>
</organism>
<evidence type="ECO:0000313" key="1">
    <source>
        <dbReference type="EMBL" id="HDR50737.1"/>
    </source>
</evidence>
<sequence>MLLHPCLKVFGHNRYISRLRLCMSGSTDYYVNDKTGQPFFVVNEAINNGMIAQIKDSILPRLEKEVPDQPTQEALEKNDKLHRFMIVCDRECYSIELFHYSGNWTARYVL</sequence>